<dbReference type="PANTHER" id="PTHR35526:SF3">
    <property type="entry name" value="ANTI-SIGMA-F FACTOR RSBW"/>
    <property type="match status" value="1"/>
</dbReference>
<accession>A0AB39TS21</accession>
<keyword evidence="1" id="KW-0418">Kinase</keyword>
<sequence length="158" mass="16723">MEPGSRIITTWFPAERKRIGELRRWARTVVPLFGLGLDDRQRGDVLDDVELVPSELGTNAVLHGCGGDQPDVKLTASLAYAPGVLRVSVTDPGGGRPECRAASSEATCGRGLRLVMGVVSRFGVESLPGGGKEIWSAIELPDRVRPAAVLAARIGVAP</sequence>
<reference evidence="3" key="1">
    <citation type="submission" date="2024-07" db="EMBL/GenBank/DDBJ databases">
        <authorList>
            <person name="Yu S.T."/>
        </authorList>
    </citation>
    <scope>NUCLEOTIDE SEQUENCE</scope>
    <source>
        <strain evidence="3">Y1</strain>
    </source>
</reference>
<feature type="domain" description="Histidine kinase/HSP90-like ATPase" evidence="2">
    <location>
        <begin position="12"/>
        <end position="132"/>
    </location>
</feature>
<dbReference type="CDD" id="cd16936">
    <property type="entry name" value="HATPase_RsbW-like"/>
    <property type="match status" value="1"/>
</dbReference>
<keyword evidence="3" id="KW-0547">Nucleotide-binding</keyword>
<dbReference type="GO" id="GO:0004674">
    <property type="term" value="F:protein serine/threonine kinase activity"/>
    <property type="evidence" value="ECO:0007669"/>
    <property type="project" value="UniProtKB-KW"/>
</dbReference>
<dbReference type="InterPro" id="IPR050267">
    <property type="entry name" value="Anti-sigma-factor_SerPK"/>
</dbReference>
<dbReference type="EMBL" id="CP163445">
    <property type="protein sequence ID" value="XDQ81833.1"/>
    <property type="molecule type" value="Genomic_DNA"/>
</dbReference>
<protein>
    <submittedName>
        <fullName evidence="3">ATP-binding protein</fullName>
    </submittedName>
</protein>
<proteinExistence type="predicted"/>
<dbReference type="SUPFAM" id="SSF55874">
    <property type="entry name" value="ATPase domain of HSP90 chaperone/DNA topoisomerase II/histidine kinase"/>
    <property type="match status" value="1"/>
</dbReference>
<dbReference type="Gene3D" id="3.30.565.10">
    <property type="entry name" value="Histidine kinase-like ATPase, C-terminal domain"/>
    <property type="match status" value="1"/>
</dbReference>
<name>A0AB39TS21_9ACTN</name>
<evidence type="ECO:0000259" key="2">
    <source>
        <dbReference type="Pfam" id="PF13581"/>
    </source>
</evidence>
<dbReference type="GO" id="GO:0005524">
    <property type="term" value="F:ATP binding"/>
    <property type="evidence" value="ECO:0007669"/>
    <property type="project" value="UniProtKB-KW"/>
</dbReference>
<evidence type="ECO:0000256" key="1">
    <source>
        <dbReference type="ARBA" id="ARBA00022527"/>
    </source>
</evidence>
<keyword evidence="3" id="KW-0067">ATP-binding</keyword>
<gene>
    <name evidence="3" type="ORF">AB2U05_26835</name>
</gene>
<dbReference type="InterPro" id="IPR036890">
    <property type="entry name" value="HATPase_C_sf"/>
</dbReference>
<keyword evidence="1" id="KW-0723">Serine/threonine-protein kinase</keyword>
<dbReference type="InterPro" id="IPR003594">
    <property type="entry name" value="HATPase_dom"/>
</dbReference>
<evidence type="ECO:0000313" key="3">
    <source>
        <dbReference type="EMBL" id="XDQ81833.1"/>
    </source>
</evidence>
<dbReference type="Pfam" id="PF13581">
    <property type="entry name" value="HATPase_c_2"/>
    <property type="match status" value="1"/>
</dbReference>
<organism evidence="3">
    <name type="scientific">Streptomyces sp. Y1</name>
    <dbReference type="NCBI Taxonomy" id="3238634"/>
    <lineage>
        <taxon>Bacteria</taxon>
        <taxon>Bacillati</taxon>
        <taxon>Actinomycetota</taxon>
        <taxon>Actinomycetes</taxon>
        <taxon>Kitasatosporales</taxon>
        <taxon>Streptomycetaceae</taxon>
        <taxon>Streptomyces</taxon>
    </lineage>
</organism>
<dbReference type="RefSeq" id="WP_369184477.1">
    <property type="nucleotide sequence ID" value="NZ_CP163445.1"/>
</dbReference>
<dbReference type="AlphaFoldDB" id="A0AB39TS21"/>
<keyword evidence="1" id="KW-0808">Transferase</keyword>
<dbReference type="PANTHER" id="PTHR35526">
    <property type="entry name" value="ANTI-SIGMA-F FACTOR RSBW-RELATED"/>
    <property type="match status" value="1"/>
</dbReference>